<reference evidence="6 7" key="1">
    <citation type="submission" date="2024-01" db="EMBL/GenBank/DDBJ databases">
        <title>Pseudocitrobacter sp. Endophytic strain Cyp-38L.</title>
        <authorList>
            <person name="Amer M.A."/>
            <person name="Hamed S.M."/>
        </authorList>
    </citation>
    <scope>NUCLEOTIDE SEQUENCE [LARGE SCALE GENOMIC DNA]</scope>
    <source>
        <strain evidence="6 7">Cyp38S</strain>
    </source>
</reference>
<dbReference type="InterPro" id="IPR036388">
    <property type="entry name" value="WH-like_DNA-bd_sf"/>
</dbReference>
<dbReference type="Pfam" id="PF00126">
    <property type="entry name" value="HTH_1"/>
    <property type="match status" value="1"/>
</dbReference>
<proteinExistence type="inferred from homology"/>
<dbReference type="PROSITE" id="PS50931">
    <property type="entry name" value="HTH_LYSR"/>
    <property type="match status" value="1"/>
</dbReference>
<dbReference type="InterPro" id="IPR036390">
    <property type="entry name" value="WH_DNA-bd_sf"/>
</dbReference>
<dbReference type="SUPFAM" id="SSF46785">
    <property type="entry name" value="Winged helix' DNA-binding domain"/>
    <property type="match status" value="1"/>
</dbReference>
<dbReference type="Proteomes" id="UP001444146">
    <property type="component" value="Unassembled WGS sequence"/>
</dbReference>
<evidence type="ECO:0000259" key="5">
    <source>
        <dbReference type="PROSITE" id="PS50931"/>
    </source>
</evidence>
<sequence length="300" mass="33588">MRINLDVLQILDAIDRHGSFAAAAESLYKTPAALSYMVQKLESDLDIKLLDRSGHRAKFTDTGRMILEKGRVLLSAARDLEKQAVQVDSGWEKELIIALDDSFPFAALLPIIDKFYTLNQQTRLNFSHHTLAGAWEELTHNGADIILGAINDPPTSAAWSWQMLGMLDNAFVVSPQHPLAAEPEPITVEQMIKYRAVVVSDSARLCRPLSSNLIEEQAQIRVDDFQSKVTLLCAGLGCGFLPRHIAHPWIETGELVEKSVVSCRQKDVAYIAWRNGHDGLAQQWWREAVINHNRSTPLYP</sequence>
<dbReference type="SUPFAM" id="SSF53850">
    <property type="entry name" value="Periplasmic binding protein-like II"/>
    <property type="match status" value="1"/>
</dbReference>
<protein>
    <submittedName>
        <fullName evidence="6">LysR family transcriptional regulator</fullName>
    </submittedName>
</protein>
<gene>
    <name evidence="6" type="ORF">VSR74_08080</name>
</gene>
<feature type="domain" description="HTH lysR-type" evidence="5">
    <location>
        <begin position="3"/>
        <end position="60"/>
    </location>
</feature>
<dbReference type="PANTHER" id="PTHR30126:SF4">
    <property type="entry name" value="LYSR FAMILY TRANSCRIPTIONAL REGULATOR"/>
    <property type="match status" value="1"/>
</dbReference>
<evidence type="ECO:0000313" key="7">
    <source>
        <dbReference type="Proteomes" id="UP001444146"/>
    </source>
</evidence>
<dbReference type="Gene3D" id="1.10.10.10">
    <property type="entry name" value="Winged helix-like DNA-binding domain superfamily/Winged helix DNA-binding domain"/>
    <property type="match status" value="1"/>
</dbReference>
<organism evidence="6 7">
    <name type="scientific">Pseudocitrobacter cyperus</name>
    <dbReference type="NCBI Taxonomy" id="3112843"/>
    <lineage>
        <taxon>Bacteria</taxon>
        <taxon>Pseudomonadati</taxon>
        <taxon>Pseudomonadota</taxon>
        <taxon>Gammaproteobacteria</taxon>
        <taxon>Enterobacterales</taxon>
        <taxon>Enterobacteriaceae</taxon>
        <taxon>Pseudocitrobacter</taxon>
    </lineage>
</organism>
<keyword evidence="3" id="KW-0238">DNA-binding</keyword>
<comment type="similarity">
    <text evidence="1">Belongs to the LysR transcriptional regulatory family.</text>
</comment>
<dbReference type="InterPro" id="IPR000847">
    <property type="entry name" value="LysR_HTH_N"/>
</dbReference>
<dbReference type="RefSeq" id="WP_347794180.1">
    <property type="nucleotide sequence ID" value="NZ_JAYMYY010000001.1"/>
</dbReference>
<accession>A0ABV0HH06</accession>
<dbReference type="InterPro" id="IPR005119">
    <property type="entry name" value="LysR_subst-bd"/>
</dbReference>
<keyword evidence="4" id="KW-0804">Transcription</keyword>
<evidence type="ECO:0000313" key="6">
    <source>
        <dbReference type="EMBL" id="MEO3989769.1"/>
    </source>
</evidence>
<name>A0ABV0HH06_9ENTR</name>
<keyword evidence="7" id="KW-1185">Reference proteome</keyword>
<dbReference type="Pfam" id="PF03466">
    <property type="entry name" value="LysR_substrate"/>
    <property type="match status" value="1"/>
</dbReference>
<evidence type="ECO:0000256" key="3">
    <source>
        <dbReference type="ARBA" id="ARBA00023125"/>
    </source>
</evidence>
<keyword evidence="2" id="KW-0805">Transcription regulation</keyword>
<evidence type="ECO:0000256" key="2">
    <source>
        <dbReference type="ARBA" id="ARBA00023015"/>
    </source>
</evidence>
<evidence type="ECO:0000256" key="1">
    <source>
        <dbReference type="ARBA" id="ARBA00009437"/>
    </source>
</evidence>
<dbReference type="Gene3D" id="3.40.190.290">
    <property type="match status" value="1"/>
</dbReference>
<comment type="caution">
    <text evidence="6">The sequence shown here is derived from an EMBL/GenBank/DDBJ whole genome shotgun (WGS) entry which is preliminary data.</text>
</comment>
<dbReference type="EMBL" id="JAYMYY010000001">
    <property type="protein sequence ID" value="MEO3989769.1"/>
    <property type="molecule type" value="Genomic_DNA"/>
</dbReference>
<dbReference type="PANTHER" id="PTHR30126">
    <property type="entry name" value="HTH-TYPE TRANSCRIPTIONAL REGULATOR"/>
    <property type="match status" value="1"/>
</dbReference>
<evidence type="ECO:0000256" key="4">
    <source>
        <dbReference type="ARBA" id="ARBA00023163"/>
    </source>
</evidence>